<reference evidence="2 3" key="1">
    <citation type="submission" date="2020-10" db="EMBL/GenBank/DDBJ databases">
        <authorList>
            <person name="Castelo-Branco R."/>
            <person name="Eusebio N."/>
            <person name="Adriana R."/>
            <person name="Vieira A."/>
            <person name="Brugerolle De Fraissinette N."/>
            <person name="Rezende De Castro R."/>
            <person name="Schneider M.P."/>
            <person name="Vasconcelos V."/>
            <person name="Leao P.N."/>
        </authorList>
    </citation>
    <scope>NUCLEOTIDE SEQUENCE [LARGE SCALE GENOMIC DNA]</scope>
    <source>
        <strain evidence="2 3">LEGE 06123</strain>
    </source>
</reference>
<feature type="domain" description="Beta-lactamase hydrolase-like protein phosphatase-like" evidence="1">
    <location>
        <begin position="5"/>
        <end position="101"/>
    </location>
</feature>
<evidence type="ECO:0000259" key="1">
    <source>
        <dbReference type="Pfam" id="PF04273"/>
    </source>
</evidence>
<dbReference type="Gene3D" id="3.90.190.10">
    <property type="entry name" value="Protein tyrosine phosphatase superfamily"/>
    <property type="match status" value="1"/>
</dbReference>
<organism evidence="2 3">
    <name type="scientific">Gloeocapsopsis crepidinum LEGE 06123</name>
    <dbReference type="NCBI Taxonomy" id="588587"/>
    <lineage>
        <taxon>Bacteria</taxon>
        <taxon>Bacillati</taxon>
        <taxon>Cyanobacteriota</taxon>
        <taxon>Cyanophyceae</taxon>
        <taxon>Oscillatoriophycideae</taxon>
        <taxon>Chroococcales</taxon>
        <taxon>Chroococcaceae</taxon>
        <taxon>Gloeocapsopsis</taxon>
    </lineage>
</organism>
<dbReference type="Proteomes" id="UP000651156">
    <property type="component" value="Unassembled WGS sequence"/>
</dbReference>
<protein>
    <submittedName>
        <fullName evidence="2">Protein tyrosine phosphatase family protein</fullName>
    </submittedName>
</protein>
<dbReference type="Pfam" id="PF04273">
    <property type="entry name" value="BLH_phosphatase"/>
    <property type="match status" value="1"/>
</dbReference>
<dbReference type="CDD" id="cd14503">
    <property type="entry name" value="PTP-bact"/>
    <property type="match status" value="1"/>
</dbReference>
<dbReference type="RefSeq" id="WP_193929676.1">
    <property type="nucleotide sequence ID" value="NZ_CAWPMZ010000041.1"/>
</dbReference>
<keyword evidence="3" id="KW-1185">Reference proteome</keyword>
<comment type="caution">
    <text evidence="2">The sequence shown here is derived from an EMBL/GenBank/DDBJ whole genome shotgun (WGS) entry which is preliminary data.</text>
</comment>
<name>A0ABR9UKI6_9CHRO</name>
<sequence length="151" mass="16921">MQNVKKINDEIAVATNQLTSEDLQQAAQVGYRTVLNLRSPNEEGVLSEEQQYAEAAGLQYVNIPVKPDNLNQELADRVLQQIEQSPKPVLAHCKSGLRSGAMALMYVATREGMSAKEAMQRGQQMGFDCNANPAMKKFFEEYVTTYFQRSE</sequence>
<accession>A0ABR9UKI6</accession>
<evidence type="ECO:0000313" key="2">
    <source>
        <dbReference type="EMBL" id="MBE9188801.1"/>
    </source>
</evidence>
<dbReference type="SUPFAM" id="SSF52799">
    <property type="entry name" value="(Phosphotyrosine protein) phosphatases II"/>
    <property type="match status" value="1"/>
</dbReference>
<proteinExistence type="predicted"/>
<dbReference type="InterPro" id="IPR005939">
    <property type="entry name" value="BLH_phosphatase-like"/>
</dbReference>
<dbReference type="EMBL" id="JADEWN010000001">
    <property type="protein sequence ID" value="MBE9188801.1"/>
    <property type="molecule type" value="Genomic_DNA"/>
</dbReference>
<dbReference type="InterPro" id="IPR029021">
    <property type="entry name" value="Prot-tyrosine_phosphatase-like"/>
</dbReference>
<evidence type="ECO:0000313" key="3">
    <source>
        <dbReference type="Proteomes" id="UP000651156"/>
    </source>
</evidence>
<gene>
    <name evidence="2" type="ORF">IQ230_00160</name>
</gene>